<sequence>MKTLFIASSLLIASQANANSSCNFKLEHDLLINNQVVALQSNQQDLWRIDNNGQLWLAGEKQTTDADTKKLLRQYQAGVRQQATSTVEIVGQAMVLATDALSQVVSELTGKPLTDYPAMQQVFARIQDTTDSIIIRNDKTLELKGSQLSKLDQAFDDEFSSAIENLVQDSMGNIMLQMGKAMMSGQGNFEQRMEAFGQKMEHFGNELEQSLQAKAERLEQDSEALCAEMQNLNAIESSIQQRIPAMAKFDLFADSTLVNN</sequence>
<evidence type="ECO:0008006" key="5">
    <source>
        <dbReference type="Google" id="ProtNLM"/>
    </source>
</evidence>
<protein>
    <recommendedName>
        <fullName evidence="5">DUF2884 family protein</fullName>
    </recommendedName>
</protein>
<evidence type="ECO:0000256" key="2">
    <source>
        <dbReference type="SAM" id="SignalP"/>
    </source>
</evidence>
<dbReference type="InterPro" id="IPR021307">
    <property type="entry name" value="DUF2884"/>
</dbReference>
<dbReference type="Pfam" id="PF11101">
    <property type="entry name" value="DUF2884"/>
    <property type="match status" value="1"/>
</dbReference>
<feature type="chain" id="PRO_5047282602" description="DUF2884 family protein" evidence="2">
    <location>
        <begin position="19"/>
        <end position="260"/>
    </location>
</feature>
<dbReference type="RefSeq" id="WP_189429288.1">
    <property type="nucleotide sequence ID" value="NZ_BNAO01000001.1"/>
</dbReference>
<name>A0ABQ3KWZ6_9ALTE</name>
<accession>A0ABQ3KWZ6</accession>
<proteinExistence type="predicted"/>
<dbReference type="EMBL" id="BNAO01000001">
    <property type="protein sequence ID" value="GHG59579.1"/>
    <property type="molecule type" value="Genomic_DNA"/>
</dbReference>
<dbReference type="Proteomes" id="UP000659697">
    <property type="component" value="Unassembled WGS sequence"/>
</dbReference>
<comment type="caution">
    <text evidence="3">The sequence shown here is derived from an EMBL/GenBank/DDBJ whole genome shotgun (WGS) entry which is preliminary data.</text>
</comment>
<gene>
    <name evidence="3" type="ORF">GCM10010919_02260</name>
</gene>
<evidence type="ECO:0000256" key="1">
    <source>
        <dbReference type="SAM" id="Coils"/>
    </source>
</evidence>
<keyword evidence="2" id="KW-0732">Signal</keyword>
<organism evidence="3 4">
    <name type="scientific">Alishewanella longhuensis</name>
    <dbReference type="NCBI Taxonomy" id="1091037"/>
    <lineage>
        <taxon>Bacteria</taxon>
        <taxon>Pseudomonadati</taxon>
        <taxon>Pseudomonadota</taxon>
        <taxon>Gammaproteobacteria</taxon>
        <taxon>Alteromonadales</taxon>
        <taxon>Alteromonadaceae</taxon>
        <taxon>Alishewanella</taxon>
    </lineage>
</organism>
<feature type="signal peptide" evidence="2">
    <location>
        <begin position="1"/>
        <end position="18"/>
    </location>
</feature>
<evidence type="ECO:0000313" key="4">
    <source>
        <dbReference type="Proteomes" id="UP000659697"/>
    </source>
</evidence>
<feature type="coiled-coil region" evidence="1">
    <location>
        <begin position="208"/>
        <end position="235"/>
    </location>
</feature>
<keyword evidence="4" id="KW-1185">Reference proteome</keyword>
<evidence type="ECO:0000313" key="3">
    <source>
        <dbReference type="EMBL" id="GHG59579.1"/>
    </source>
</evidence>
<keyword evidence="1" id="KW-0175">Coiled coil</keyword>
<reference evidence="4" key="1">
    <citation type="journal article" date="2019" name="Int. J. Syst. Evol. Microbiol.">
        <title>The Global Catalogue of Microorganisms (GCM) 10K type strain sequencing project: providing services to taxonomists for standard genome sequencing and annotation.</title>
        <authorList>
            <consortium name="The Broad Institute Genomics Platform"/>
            <consortium name="The Broad Institute Genome Sequencing Center for Infectious Disease"/>
            <person name="Wu L."/>
            <person name="Ma J."/>
        </authorList>
    </citation>
    <scope>NUCLEOTIDE SEQUENCE [LARGE SCALE GENOMIC DNA]</scope>
    <source>
        <strain evidence="4">CGMCC 1.7003</strain>
    </source>
</reference>